<dbReference type="AlphaFoldDB" id="A0A915KGK4"/>
<sequence>MLTKSIIPELKHATRWTSSALPPRQKPITFPQYKQLIKLSAPFPINSKPNNYVFNAKSKSK</sequence>
<reference evidence="2" key="1">
    <citation type="submission" date="2022-11" db="UniProtKB">
        <authorList>
            <consortium name="WormBaseParasite"/>
        </authorList>
    </citation>
    <scope>IDENTIFICATION</scope>
</reference>
<keyword evidence="1" id="KW-1185">Reference proteome</keyword>
<organism evidence="1 2">
    <name type="scientific">Romanomermis culicivorax</name>
    <name type="common">Nematode worm</name>
    <dbReference type="NCBI Taxonomy" id="13658"/>
    <lineage>
        <taxon>Eukaryota</taxon>
        <taxon>Metazoa</taxon>
        <taxon>Ecdysozoa</taxon>
        <taxon>Nematoda</taxon>
        <taxon>Enoplea</taxon>
        <taxon>Dorylaimia</taxon>
        <taxon>Mermithida</taxon>
        <taxon>Mermithoidea</taxon>
        <taxon>Mermithidae</taxon>
        <taxon>Romanomermis</taxon>
    </lineage>
</organism>
<name>A0A915KGK4_ROMCU</name>
<protein>
    <submittedName>
        <fullName evidence="2">Ovule protein</fullName>
    </submittedName>
</protein>
<evidence type="ECO:0000313" key="1">
    <source>
        <dbReference type="Proteomes" id="UP000887565"/>
    </source>
</evidence>
<dbReference type="Proteomes" id="UP000887565">
    <property type="component" value="Unplaced"/>
</dbReference>
<evidence type="ECO:0000313" key="2">
    <source>
        <dbReference type="WBParaSite" id="nRc.2.0.1.t37867-RA"/>
    </source>
</evidence>
<accession>A0A915KGK4</accession>
<dbReference type="WBParaSite" id="nRc.2.0.1.t37867-RA">
    <property type="protein sequence ID" value="nRc.2.0.1.t37867-RA"/>
    <property type="gene ID" value="nRc.2.0.1.g37867"/>
</dbReference>
<proteinExistence type="predicted"/>